<comment type="caution">
    <text evidence="2">The sequence shown here is derived from an EMBL/GenBank/DDBJ whole genome shotgun (WGS) entry which is preliminary data.</text>
</comment>
<feature type="region of interest" description="Disordered" evidence="1">
    <location>
        <begin position="13"/>
        <end position="33"/>
    </location>
</feature>
<keyword evidence="3" id="KW-1185">Reference proteome</keyword>
<reference evidence="2" key="1">
    <citation type="journal article" date="2022" name="bioRxiv">
        <title>Sequencing and chromosome-scale assembly of the giantPleurodeles waltlgenome.</title>
        <authorList>
            <person name="Brown T."/>
            <person name="Elewa A."/>
            <person name="Iarovenko S."/>
            <person name="Subramanian E."/>
            <person name="Araus A.J."/>
            <person name="Petzold A."/>
            <person name="Susuki M."/>
            <person name="Suzuki K.-i.T."/>
            <person name="Hayashi T."/>
            <person name="Toyoda A."/>
            <person name="Oliveira C."/>
            <person name="Osipova E."/>
            <person name="Leigh N.D."/>
            <person name="Simon A."/>
            <person name="Yun M.H."/>
        </authorList>
    </citation>
    <scope>NUCLEOTIDE SEQUENCE</scope>
    <source>
        <strain evidence="2">20211129_DDA</strain>
        <tissue evidence="2">Liver</tissue>
    </source>
</reference>
<dbReference type="Proteomes" id="UP001066276">
    <property type="component" value="Chromosome 3_2"/>
</dbReference>
<dbReference type="EMBL" id="JANPWB010000006">
    <property type="protein sequence ID" value="KAJ1178133.1"/>
    <property type="molecule type" value="Genomic_DNA"/>
</dbReference>
<name>A0AAV7TQY9_PLEWA</name>
<evidence type="ECO:0000313" key="2">
    <source>
        <dbReference type="EMBL" id="KAJ1178133.1"/>
    </source>
</evidence>
<gene>
    <name evidence="2" type="ORF">NDU88_003380</name>
</gene>
<proteinExistence type="predicted"/>
<protein>
    <submittedName>
        <fullName evidence="2">Uncharacterized protein</fullName>
    </submittedName>
</protein>
<evidence type="ECO:0000313" key="3">
    <source>
        <dbReference type="Proteomes" id="UP001066276"/>
    </source>
</evidence>
<accession>A0AAV7TQY9</accession>
<evidence type="ECO:0000256" key="1">
    <source>
        <dbReference type="SAM" id="MobiDB-lite"/>
    </source>
</evidence>
<organism evidence="2 3">
    <name type="scientific">Pleurodeles waltl</name>
    <name type="common">Iberian ribbed newt</name>
    <dbReference type="NCBI Taxonomy" id="8319"/>
    <lineage>
        <taxon>Eukaryota</taxon>
        <taxon>Metazoa</taxon>
        <taxon>Chordata</taxon>
        <taxon>Craniata</taxon>
        <taxon>Vertebrata</taxon>
        <taxon>Euteleostomi</taxon>
        <taxon>Amphibia</taxon>
        <taxon>Batrachia</taxon>
        <taxon>Caudata</taxon>
        <taxon>Salamandroidea</taxon>
        <taxon>Salamandridae</taxon>
        <taxon>Pleurodelinae</taxon>
        <taxon>Pleurodeles</taxon>
    </lineage>
</organism>
<sequence length="114" mass="12704">MLLSGFRKHLADGCSPQPVSPATSQLMDGKGPLRRRSVAPLSLRRISPMSLSRVRLWNAGTALLQHQGRAEIGPYCPMMTCEERMRPVRLSVPTRSSSWTEKFNTTADTAGYWT</sequence>
<dbReference type="AlphaFoldDB" id="A0AAV7TQY9"/>